<dbReference type="Gene3D" id="2.60.120.260">
    <property type="entry name" value="Galactose-binding domain-like"/>
    <property type="match status" value="2"/>
</dbReference>
<name>A0A928Y6A4_UNCKA</name>
<sequence length="3637" mass="393989">MLPRPRIHAKILVIASAVIVVFTLLLSPFSGAHAAEPGSGGVSDTPDALPCGPGQTASPGSPICTDAFWAQQHIQKVKSRIDFQLTFAAYLGVLNAATYFAQTVAYDSAEWVANGFKGKAPGIFTDPFGQYTKNLLLDSVGEFMGTFSEEFTQGAFGVDLCRPPNFPQLGLEFALGLPGLSIPGLGRPRPKCSWTDIVDNWEASASTIDNLNAFNNIKGSFSTGGNDVAFGVGANLAFFDFVAEKQYAGILDRREGSGFKSVQNFVSGAIETPGETVRRSIENQIIENPAMAQNINQGALISNAFTLGWVQLGVVTASTFTNVLVTRLFDKIKKGLFKSSGGGPRGLPDLLNPFGAPPGSTYQAEIFSSQFGDILTPRIIRSEEQDLIAELSGCPTDARSKWNCAMDDSFATLLRQGGGMTLRQAIDGGFINANWQLIPSTRVKDNQDPTCRTRAFCVANLRKLRLARILPIGWELAADSPANQLACAKANGCVTLREVIDRFDDCNDEGRLDDKHPWCHLIDPNWVLTAFPAQCVTKGFGNQLLPNTGQRLEECQDTVTCLERDKNGACIGGYGFCMAEQTFWQFDAQSCSEQNVSCRTYTPRGNTVQPISYLRSTLDYGACNETNVGCLWYASRRNAVATSTSNAWDATYEGTTNKVYFDKTILPCSGSFDGCSDLRRVTRGQSALNLVQNGSFESTTGTGLLGWTALDTNLFPDVSWTYTLPSPASGSPAAEGAQALLAPPLNLSAPKTTDRMLAQFVTGIRGRREYTLSFRARAFADKPSLSGIVILFQKGIQNDPANPFDFVMIPPGSPDYFRSSGCNIPTAIPGMDPNSVAGTMVPSTLDTEWQNFSCTFLTSKDVGQFAVFILGGTDLNKTVLYDAVQLEESELQTEYLDGLNAGLPRVNMRIPPQELGCTGNEKTDHPLCKNYARVCTQLEAGCQGYRPSGNPGASEIPAVLTPVDYCPNECVGYAEFRKQASTFDLARSANPAFDDPDDDTVAYFIPDTALQCSAQNVGCEAFTNLEAGAEGESEQGFSYLRSCEKPGPDSQTYFTWEGSDTTGYQLKTWSLKRDTTAPFPQGPKVLVKAGPDGTVKDPAVCNPAFYVLGLDPDCRQFYDPEGTVFYRFESQTILSSDQCAQWRKSDSTKADCEKTGGQHNAATNECVYFALGDKSRSCDISVAGCRAYIGTQGLAQAEVFNEDFIDNVDAARAVSDVTLSQSNEAVLVGDKSLFVAANAVPNARLAFDVPTEPGTLYELTFWAKTTSPNKPVISIRASEDLNDTTIGTAELEPDWNIYRIGPFFGSTSTAATTTPIMFSGFPSVTFIDKVRVEQVTDIAYVVKNSWNTPAICDQTSEGIPHPQAMLGCSLYTDRKNVESPVRQFTRLCRDTAIGCTAFIDTKNSDNPYADIWTKLNERPFPANIETTIRPGDTYEYFIDDASYYCPAEQVSCRAFGKPKYSQDRLSLDPKAPFETVYLKDDVTKYNEGLCSEAELFCESYTYNAAGQAGTAYFRAPADHACEFRNGVVVPQGTVPNVNTVGRTFDGWFRIGTDIPCYPEFLKAGSEFGITFTGDPGYNAWTFPTSTYRAWTGVCPNDQAECTEFRDVTDKSDTLHPQGRPYFVIRSEKLDTESCNGQVDPGRGCVLFRDMSDTFLAYSTQATYRNYAASGYRPVDPLNCDIQPNHPACLKKYCTMSADPSNIFAGDAGLLKSIDVYNANNKDCTDNEAVCAPDVNYACAVWAQNVSGPCPYKMACSNRAQPDTNIIVKVSPDRSCSQWLSCRSGETVTDPATGKLQSICSDLALCNANAQSEGDAVPYCRSFVNREQPFSTILIDNQVVDAQVYADRRIGFGTPDYSGFTIPDHFQVMDAELVPVGSMLSPDPKTKSKYKKDYRLAIPLDMDTGGVTSNPARAPSPDELKTLAGAPNLQQYACVYKKNGSFGIRTNAFRELSATGTVCWVSMDQGQPPQLAGAGAPIVSDNLNALNLVQRFEQGDLAGLDQILSRSFPNTVCKAAPEGDAPFSNDFVVEWDDSVNPPEPLRVSSGYGNANLCEFGENCSCTYKRVTYGGSIKFYEPLSTNVVNAVCSGGPRDGQPCVVDRGIEGSEPPQNATVKDSKGQDVAVPPEALAGEKSPTDPDRICGEGGTCVPIKNVQLVRGISGQCLQYDQTRNIAGDPSRNECLIWNPNPAFAGPGDPYHWSPTAGFQPPQSSGRYYCSSPVREPKKFQITAEGTLSFLGATYTFTEANGLKKNSAGTYAGKITKPWFAQAITSDKSCVDFPNPFGDDCDGNEGGGSLDGSTSAGTDMGRWCEYADDDQSPSSDFKKIRLVTTGRGGNHSYAEYAYLFDRDKLAENIAGGKVDDPEILLEHTLEDTLSSFEFGIQKGRIGCGYSEDFVEGASVSDYDDEDEWSGPDSTWVSRFRAELAKSGNKLDRKKSGIVTEDGSPSGVPVTVECNNEDNAGSQSGTCFLKYWQLDYRAEGQDRFQAFSPDIGRASMDSLSKSPVYGKCTSDKSWFSIRAVFEDTNKTENDKDPETVKPDQLVGPFQIVGLWVTACAPHSGPRYIYLDLHLSTADVCRELNETISKDSKESVAYTDRNSSRSGFAIPKVGFQWGTTNIPFGASLATGDAGPEPLYMSGVSQAASTNPLNPPTFTFPGQTYFRNEPYPTNNWGALSNIFARIYRVYGYFPRGVGREDWACTDPRSPGFGQWCPPDEGLTSKEFGDASEKICGFQGKCLKTGVDPSDIFATKVCNSFSGVNRGLDCSNDPDICHRGPVQEENGILQPQYASCALFDDGSNQTWTQLQNGKYKCSGSGCPTKEGCTAEIGCERGPAVRSGAFRCQGSVRDPGIVGNGTASWCTKATSNSPECPSAEADTCKAPTEDEVFRFCQTYYPNEVQNCINGNPFGNGVLPGRCERHSWAECFTDNDCKFEFRNYWPSGQVNSLFRWGPEAGSTPGQFNKKFDSPWNEPKPESYYGVTPQGASPTKLDPVSGEEPCPDGKNCLIKNAFTPAKPLADGTKFYATPIAPQKFPSYWSTINSIQWDDSSMLGLFPGFAPHILLNRSGYVCSFNFFDEAVTVGGVKQEVCTVDDAFVRNTTDTAPFVYFTWRSSTSCSFLGKSIPGCSKPNVGNASLGGAVAHYAACEPLALMFRSGFQTSGGLGVCRGGTRAGASCQSDKECAPPDLDPTLQLASRDWCKPVTSGEPNYGPTGSNTACWTSANPTLDPNSPFKEPNPALDNNLCTHPPGYWPRPNFCKDPNDEYCGLFGYDLGAKNASVSDKAPLPTDVTAGLYTPSYLNPGGSNVAKNSISYNYIAYYNPEPPRIAAPDIRTCQGGQCRITGLGSFSIDGVAEGIVNGGSGNHVATVRFYAWASREQMPLRRVIIDWGDGSVTELPDANMKNRKPYCQTPKECTLTPGLTCQTNADCPPGGGTCESYGSCATRPSVRCYRDQDCTFGGEAGVCVPRVTFDNDSDACQENFFEFRHAYSCLPDNVPSADCQTTGGFANGVCSGDPTKACGTCAVGDVCIQNTSTDIKGCFDKGTNTCRYTPRIMVIDNWGWCTGECRNALNQSGLLIDAAGSPILHPNGGCYDASRVKSNVNFTTPVGPNECNVFNPSGTQRPWVVYPGSVQMLPGEAL</sequence>
<accession>A0A928Y6A4</accession>
<feature type="region of interest" description="Disordered" evidence="1">
    <location>
        <begin position="2100"/>
        <end position="2120"/>
    </location>
</feature>
<evidence type="ECO:0000313" key="4">
    <source>
        <dbReference type="Proteomes" id="UP000710385"/>
    </source>
</evidence>
<evidence type="ECO:0000256" key="1">
    <source>
        <dbReference type="SAM" id="MobiDB-lite"/>
    </source>
</evidence>
<protein>
    <submittedName>
        <fullName evidence="3">Uncharacterized protein</fullName>
    </submittedName>
</protein>
<dbReference type="Proteomes" id="UP000710385">
    <property type="component" value="Unassembled WGS sequence"/>
</dbReference>
<gene>
    <name evidence="3" type="ORF">HS096_03040</name>
</gene>
<feature type="region of interest" description="Disordered" evidence="1">
    <location>
        <begin position="36"/>
        <end position="57"/>
    </location>
</feature>
<reference evidence="3" key="1">
    <citation type="submission" date="2020-05" db="EMBL/GenBank/DDBJ databases">
        <title>High-Quality Genomes of Partial-Nitritation/Anammox System by Hierarchical Clustering Based Hybrid Assembly.</title>
        <authorList>
            <person name="Liu L."/>
            <person name="Wang Y."/>
            <person name="Che Y."/>
            <person name="Chen Y."/>
            <person name="Xia Y."/>
            <person name="Luo R."/>
            <person name="Cheng S.H."/>
            <person name="Zheng C."/>
            <person name="Zhang T."/>
        </authorList>
    </citation>
    <scope>NUCLEOTIDE SEQUENCE</scope>
    <source>
        <strain evidence="3">H1_PAT1</strain>
    </source>
</reference>
<evidence type="ECO:0000313" key="3">
    <source>
        <dbReference type="EMBL" id="MBE7525337.1"/>
    </source>
</evidence>
<organism evidence="3 4">
    <name type="scientific">candidate division WWE3 bacterium</name>
    <dbReference type="NCBI Taxonomy" id="2053526"/>
    <lineage>
        <taxon>Bacteria</taxon>
        <taxon>Katanobacteria</taxon>
    </lineage>
</organism>
<dbReference type="EMBL" id="JABTTY010000001">
    <property type="protein sequence ID" value="MBE7525337.1"/>
    <property type="molecule type" value="Genomic_DNA"/>
</dbReference>
<feature type="signal peptide" evidence="2">
    <location>
        <begin position="1"/>
        <end position="34"/>
    </location>
</feature>
<keyword evidence="2" id="KW-0732">Signal</keyword>
<comment type="caution">
    <text evidence="3">The sequence shown here is derived from an EMBL/GenBank/DDBJ whole genome shotgun (WGS) entry which is preliminary data.</text>
</comment>
<proteinExistence type="predicted"/>
<evidence type="ECO:0000256" key="2">
    <source>
        <dbReference type="SAM" id="SignalP"/>
    </source>
</evidence>
<feature type="chain" id="PRO_5038078660" evidence="2">
    <location>
        <begin position="35"/>
        <end position="3637"/>
    </location>
</feature>